<keyword evidence="2" id="KW-1185">Reference proteome</keyword>
<sequence>MDDPSGTTTNKNQDSFHFKDQSISLERTVYYIPNTVPTNQYVFSALKNVCKSFEDILILLEEGKIDKIIFHPLTSPQDRKYIVHWAKVFNPNIIEQLNTHFPSKAHNPHQVA</sequence>
<dbReference type="EMBL" id="WFLN01000008">
    <property type="protein sequence ID" value="KAB8029167.1"/>
    <property type="molecule type" value="Genomic_DNA"/>
</dbReference>
<organism evidence="1 2">
    <name type="scientific">Fluviispira multicolorata</name>
    <dbReference type="NCBI Taxonomy" id="2654512"/>
    <lineage>
        <taxon>Bacteria</taxon>
        <taxon>Pseudomonadati</taxon>
        <taxon>Bdellovibrionota</taxon>
        <taxon>Oligoflexia</taxon>
        <taxon>Silvanigrellales</taxon>
        <taxon>Silvanigrellaceae</taxon>
        <taxon>Fluviispira</taxon>
    </lineage>
</organism>
<dbReference type="Proteomes" id="UP000442694">
    <property type="component" value="Unassembled WGS sequence"/>
</dbReference>
<gene>
    <name evidence="1" type="ORF">GCL57_11565</name>
</gene>
<protein>
    <submittedName>
        <fullName evidence="1">Uncharacterized protein</fullName>
    </submittedName>
</protein>
<evidence type="ECO:0000313" key="1">
    <source>
        <dbReference type="EMBL" id="KAB8029167.1"/>
    </source>
</evidence>
<name>A0A833N3T6_9BACT</name>
<dbReference type="RefSeq" id="WP_152213508.1">
    <property type="nucleotide sequence ID" value="NZ_WFLN01000008.1"/>
</dbReference>
<evidence type="ECO:0000313" key="2">
    <source>
        <dbReference type="Proteomes" id="UP000442694"/>
    </source>
</evidence>
<comment type="caution">
    <text evidence="1">The sequence shown here is derived from an EMBL/GenBank/DDBJ whole genome shotgun (WGS) entry which is preliminary data.</text>
</comment>
<proteinExistence type="predicted"/>
<accession>A0A833N3T6</accession>
<reference evidence="1 2" key="1">
    <citation type="submission" date="2019-10" db="EMBL/GenBank/DDBJ databases">
        <title>New genus of Silvanigrellaceae.</title>
        <authorList>
            <person name="Pitt A."/>
            <person name="Hahn M.W."/>
        </authorList>
    </citation>
    <scope>NUCLEOTIDE SEQUENCE [LARGE SCALE GENOMIC DNA]</scope>
    <source>
        <strain evidence="1 2">33A1-SZDP</strain>
    </source>
</reference>
<dbReference type="AlphaFoldDB" id="A0A833N3T6"/>